<keyword evidence="3" id="KW-1185">Reference proteome</keyword>
<proteinExistence type="predicted"/>
<dbReference type="GO" id="GO:0003677">
    <property type="term" value="F:DNA binding"/>
    <property type="evidence" value="ECO:0007669"/>
    <property type="project" value="InterPro"/>
</dbReference>
<sequence length="154" mass="17146">MAMVNGKIVGETAKKIKRALKRDKPLAEQAAELKRVKEKKAKKADKPLTGKDAELKRPKEKKKAKAEEPKKTRKETSEPELFRIQIGPHGFLSVDLADDDAGNRVVEVRKWYNTKNDSEIKPGRGGFNMQAKSSELKLLAAKLKAIAIELDAEG</sequence>
<dbReference type="GO" id="GO:0006355">
    <property type="term" value="P:regulation of DNA-templated transcription"/>
    <property type="evidence" value="ECO:0007669"/>
    <property type="project" value="InterPro"/>
</dbReference>
<feature type="compositionally biased region" description="Basic and acidic residues" evidence="1">
    <location>
        <begin position="65"/>
        <end position="81"/>
    </location>
</feature>
<evidence type="ECO:0000313" key="3">
    <source>
        <dbReference type="Proteomes" id="UP000251795"/>
    </source>
</evidence>
<dbReference type="Gene3D" id="2.30.31.10">
    <property type="entry name" value="Transcriptional Coactivator Pc4, Chain A"/>
    <property type="match status" value="1"/>
</dbReference>
<evidence type="ECO:0000256" key="1">
    <source>
        <dbReference type="SAM" id="MobiDB-lite"/>
    </source>
</evidence>
<dbReference type="Proteomes" id="UP000251795">
    <property type="component" value="Segment"/>
</dbReference>
<protein>
    <submittedName>
        <fullName evidence="2">Uncharacterized protein</fullName>
    </submittedName>
</protein>
<reference evidence="2 3" key="1">
    <citation type="submission" date="2018-04" db="EMBL/GenBank/DDBJ databases">
        <authorList>
            <person name="Go L.Y."/>
            <person name="Mitchell J.A."/>
        </authorList>
    </citation>
    <scope>NUCLEOTIDE SEQUENCE [LARGE SCALE GENOMIC DNA]</scope>
</reference>
<organism evidence="2 3">
    <name type="scientific">Erwinia phage vB_EamM_Alexandra</name>
    <dbReference type="NCBI Taxonomy" id="2201424"/>
    <lineage>
        <taxon>Viruses</taxon>
        <taxon>Duplodnaviria</taxon>
        <taxon>Heunggongvirae</taxon>
        <taxon>Uroviricota</taxon>
        <taxon>Caudoviricetes</taxon>
        <taxon>Alexandravirus</taxon>
        <taxon>Alexandravirus alexandra</taxon>
    </lineage>
</organism>
<dbReference type="EMBL" id="MH248138">
    <property type="protein sequence ID" value="AWY08402.1"/>
    <property type="molecule type" value="Genomic_DNA"/>
</dbReference>
<accession>A0A2Z4QDQ5</accession>
<evidence type="ECO:0000313" key="2">
    <source>
        <dbReference type="EMBL" id="AWY08402.1"/>
    </source>
</evidence>
<gene>
    <name evidence="2" type="ORF">Alexandra_130</name>
</gene>
<feature type="region of interest" description="Disordered" evidence="1">
    <location>
        <begin position="34"/>
        <end position="82"/>
    </location>
</feature>
<dbReference type="InterPro" id="IPR009044">
    <property type="entry name" value="ssDNA-bd_transcriptional_reg"/>
</dbReference>
<name>A0A2Z4QDQ5_9CAUD</name>
<feature type="compositionally biased region" description="Basic and acidic residues" evidence="1">
    <location>
        <begin position="44"/>
        <end position="57"/>
    </location>
</feature>